<name>A0A6J6UEE7_9ZZZZ</name>
<proteinExistence type="predicted"/>
<dbReference type="InterPro" id="IPR035992">
    <property type="entry name" value="Ricin_B-like_lectins"/>
</dbReference>
<gene>
    <name evidence="1" type="ORF">UFOPK2810_01134</name>
</gene>
<evidence type="ECO:0000313" key="1">
    <source>
        <dbReference type="EMBL" id="CAB4757063.1"/>
    </source>
</evidence>
<dbReference type="InterPro" id="IPR006311">
    <property type="entry name" value="TAT_signal"/>
</dbReference>
<protein>
    <submittedName>
        <fullName evidence="1">Unannotated protein</fullName>
    </submittedName>
</protein>
<reference evidence="1" key="1">
    <citation type="submission" date="2020-05" db="EMBL/GenBank/DDBJ databases">
        <authorList>
            <person name="Chiriac C."/>
            <person name="Salcher M."/>
            <person name="Ghai R."/>
            <person name="Kavagutti S V."/>
        </authorList>
    </citation>
    <scope>NUCLEOTIDE SEQUENCE</scope>
</reference>
<dbReference type="EMBL" id="CAEZYZ010000194">
    <property type="protein sequence ID" value="CAB4757063.1"/>
    <property type="molecule type" value="Genomic_DNA"/>
</dbReference>
<dbReference type="AlphaFoldDB" id="A0A6J6UEE7"/>
<organism evidence="1">
    <name type="scientific">freshwater metagenome</name>
    <dbReference type="NCBI Taxonomy" id="449393"/>
    <lineage>
        <taxon>unclassified sequences</taxon>
        <taxon>metagenomes</taxon>
        <taxon>ecological metagenomes</taxon>
    </lineage>
</organism>
<sequence length="201" mass="20294">MTTTTRSATPLSAESASMRGRYRRLAAGAATAAAVGLVIAMAPSASAAGTSEIALITILDEPRGYCVDMTGSKQNAQTSSPLQTHTCYDYEGSIAVDQGVTTAGVAKGSLRFPSFSVCVVGTGVSAGSPVTLTSCGASGLKAVKMSKTGQIKPVASASLCLTAGTNTIEGGGGNPVHLKRGLTWETCASSAATRQQWKLKS</sequence>
<dbReference type="PROSITE" id="PS51318">
    <property type="entry name" value="TAT"/>
    <property type="match status" value="1"/>
</dbReference>
<accession>A0A6J6UEE7</accession>
<dbReference type="SUPFAM" id="SSF50370">
    <property type="entry name" value="Ricin B-like lectins"/>
    <property type="match status" value="1"/>
</dbReference>
<dbReference type="PROSITE" id="PS50231">
    <property type="entry name" value="RICIN_B_LECTIN"/>
    <property type="match status" value="1"/>
</dbReference>
<dbReference type="Gene3D" id="2.80.10.50">
    <property type="match status" value="1"/>
</dbReference>